<dbReference type="PANTHER" id="PTHR44144:SF1">
    <property type="entry name" value="DNAJ HOMOLOG SUBFAMILY C MEMBER 9"/>
    <property type="match status" value="1"/>
</dbReference>
<feature type="compositionally biased region" description="Basic and acidic residues" evidence="1">
    <location>
        <begin position="594"/>
        <end position="608"/>
    </location>
</feature>
<dbReference type="Pfam" id="PF00226">
    <property type="entry name" value="DnaJ"/>
    <property type="match status" value="1"/>
</dbReference>
<dbReference type="RefSeq" id="XP_033593188.1">
    <property type="nucleotide sequence ID" value="XM_033736617.1"/>
</dbReference>
<evidence type="ECO:0000259" key="2">
    <source>
        <dbReference type="PROSITE" id="PS50076"/>
    </source>
</evidence>
<gene>
    <name evidence="3" type="ORF">BDY17DRAFT_321395</name>
</gene>
<dbReference type="InterPro" id="IPR001623">
    <property type="entry name" value="DnaJ_domain"/>
</dbReference>
<evidence type="ECO:0000256" key="1">
    <source>
        <dbReference type="SAM" id="MobiDB-lite"/>
    </source>
</evidence>
<dbReference type="InterPro" id="IPR036869">
    <property type="entry name" value="J_dom_sf"/>
</dbReference>
<feature type="compositionally biased region" description="Basic and acidic residues" evidence="1">
    <location>
        <begin position="517"/>
        <end position="532"/>
    </location>
</feature>
<sequence length="634" mass="73205">MDALPPDPYAALGVAKDATAAAIKAQYRKLVLKHHPDKIQDEALKQNAADEFHKIQTAYEIVGDDVRRQRYDAQCRLVELRREMERESAERGYASMRSSGFREPPESPRKGDFYARTAHRSGRTSPRFEERRPAYTEYFDSPRPTSRKDESYEPPKRSSRREDPKKSKTSSRSTKETERSSRAEKTKRSDKDVRREREQKKFAFTTVEDEPSSDSDPYERTQRRMREEDERQRARAVAEEARRRDEEEAAAAAFFGNDRARRMWDPDHNADYKAKENLAREYMAARKVPTFERRPSGPIGYSTQERGEFERRPSAPVSTSYQEREAFERRPSAPVASMRDKIETIKREGKPLIEVRRGSGRPTLATRDSSRKKSSREKDIHIVDEPAPEPRRRAPGLNKTHSSPDNIRPPFERQRSNSLERERRAPPPPSMKRSETMPYPSSKSEVRRREPSARNSYPTPEATPEPSPLSPLRTASYNYTSQDEVVASPETYQAPYQTITREPSPKQRITRSPSPIREPREKSRGSALKHEATQPPSNKRMTSRSYSYAETYDNPEPFARPPLSRENSGRLFAEISTTQNQRTPSSKLYSPPADEIRYSPKARPEDVRTASGNYTMKRSNERPYSRNGQPISVR</sequence>
<dbReference type="SUPFAM" id="SSF46565">
    <property type="entry name" value="Chaperone J-domain"/>
    <property type="match status" value="1"/>
</dbReference>
<protein>
    <recommendedName>
        <fullName evidence="2">J domain-containing protein</fullName>
    </recommendedName>
</protein>
<keyword evidence="4" id="KW-1185">Reference proteome</keyword>
<dbReference type="PRINTS" id="PR00625">
    <property type="entry name" value="JDOMAIN"/>
</dbReference>
<reference evidence="3" key="1">
    <citation type="journal article" date="2020" name="Stud. Mycol.">
        <title>101 Dothideomycetes genomes: a test case for predicting lifestyles and emergence of pathogens.</title>
        <authorList>
            <person name="Haridas S."/>
            <person name="Albert R."/>
            <person name="Binder M."/>
            <person name="Bloem J."/>
            <person name="Labutti K."/>
            <person name="Salamov A."/>
            <person name="Andreopoulos B."/>
            <person name="Baker S."/>
            <person name="Barry K."/>
            <person name="Bills G."/>
            <person name="Bluhm B."/>
            <person name="Cannon C."/>
            <person name="Castanera R."/>
            <person name="Culley D."/>
            <person name="Daum C."/>
            <person name="Ezra D."/>
            <person name="Gonzalez J."/>
            <person name="Henrissat B."/>
            <person name="Kuo A."/>
            <person name="Liang C."/>
            <person name="Lipzen A."/>
            <person name="Lutzoni F."/>
            <person name="Magnuson J."/>
            <person name="Mondo S."/>
            <person name="Nolan M."/>
            <person name="Ohm R."/>
            <person name="Pangilinan J."/>
            <person name="Park H.-J."/>
            <person name="Ramirez L."/>
            <person name="Alfaro M."/>
            <person name="Sun H."/>
            <person name="Tritt A."/>
            <person name="Yoshinaga Y."/>
            <person name="Zwiers L.-H."/>
            <person name="Turgeon B."/>
            <person name="Goodwin S."/>
            <person name="Spatafora J."/>
            <person name="Crous P."/>
            <person name="Grigoriev I."/>
        </authorList>
    </citation>
    <scope>NUCLEOTIDE SEQUENCE</scope>
    <source>
        <strain evidence="3">CBS 113389</strain>
    </source>
</reference>
<name>A0A6A6Q3L7_9PEZI</name>
<dbReference type="AlphaFoldDB" id="A0A6A6Q3L7"/>
<dbReference type="Gene3D" id="1.10.287.110">
    <property type="entry name" value="DnaJ domain"/>
    <property type="match status" value="1"/>
</dbReference>
<feature type="compositionally biased region" description="Polar residues" evidence="1">
    <location>
        <begin position="473"/>
        <end position="483"/>
    </location>
</feature>
<proteinExistence type="predicted"/>
<dbReference type="PANTHER" id="PTHR44144">
    <property type="entry name" value="DNAJ HOMOLOG SUBFAMILY C MEMBER 9"/>
    <property type="match status" value="1"/>
</dbReference>
<dbReference type="GO" id="GO:0005634">
    <property type="term" value="C:nucleus"/>
    <property type="evidence" value="ECO:0007669"/>
    <property type="project" value="TreeGrafter"/>
</dbReference>
<feature type="compositionally biased region" description="Basic and acidic residues" evidence="1">
    <location>
        <begin position="368"/>
        <end position="392"/>
    </location>
</feature>
<feature type="compositionally biased region" description="Basic and acidic residues" evidence="1">
    <location>
        <begin position="322"/>
        <end position="331"/>
    </location>
</feature>
<feature type="compositionally biased region" description="Basic and acidic residues" evidence="1">
    <location>
        <begin position="103"/>
        <end position="113"/>
    </location>
</feature>
<feature type="compositionally biased region" description="Basic and acidic residues" evidence="1">
    <location>
        <begin position="146"/>
        <end position="166"/>
    </location>
</feature>
<feature type="compositionally biased region" description="Basic and acidic residues" evidence="1">
    <location>
        <begin position="173"/>
        <end position="201"/>
    </location>
</feature>
<feature type="compositionally biased region" description="Basic and acidic residues" evidence="1">
    <location>
        <begin position="217"/>
        <end position="246"/>
    </location>
</feature>
<dbReference type="CDD" id="cd06257">
    <property type="entry name" value="DnaJ"/>
    <property type="match status" value="1"/>
</dbReference>
<feature type="region of interest" description="Disordered" evidence="1">
    <location>
        <begin position="289"/>
        <end position="634"/>
    </location>
</feature>
<feature type="compositionally biased region" description="Polar residues" evidence="1">
    <location>
        <begin position="575"/>
        <end position="588"/>
    </location>
</feature>
<dbReference type="GeneID" id="54477619"/>
<dbReference type="GO" id="GO:0005737">
    <property type="term" value="C:cytoplasm"/>
    <property type="evidence" value="ECO:0007669"/>
    <property type="project" value="TreeGrafter"/>
</dbReference>
<dbReference type="GO" id="GO:0031072">
    <property type="term" value="F:heat shock protein binding"/>
    <property type="evidence" value="ECO:0007669"/>
    <property type="project" value="TreeGrafter"/>
</dbReference>
<dbReference type="InterPro" id="IPR052594">
    <property type="entry name" value="J_domain-containing_protein"/>
</dbReference>
<evidence type="ECO:0000313" key="3">
    <source>
        <dbReference type="EMBL" id="KAF2486619.1"/>
    </source>
</evidence>
<feature type="compositionally biased region" description="Polar residues" evidence="1">
    <location>
        <begin position="534"/>
        <end position="548"/>
    </location>
</feature>
<dbReference type="Proteomes" id="UP000799767">
    <property type="component" value="Unassembled WGS sequence"/>
</dbReference>
<dbReference type="OrthoDB" id="10250354at2759"/>
<feature type="compositionally biased region" description="Basic and acidic residues" evidence="1">
    <location>
        <begin position="410"/>
        <end position="425"/>
    </location>
</feature>
<feature type="compositionally biased region" description="Basic and acidic residues" evidence="1">
    <location>
        <begin position="338"/>
        <end position="357"/>
    </location>
</feature>
<accession>A0A6A6Q3L7</accession>
<feature type="compositionally biased region" description="Polar residues" evidence="1">
    <location>
        <begin position="490"/>
        <end position="501"/>
    </location>
</feature>
<dbReference type="SMART" id="SM00271">
    <property type="entry name" value="DnaJ"/>
    <property type="match status" value="1"/>
</dbReference>
<organism evidence="3 4">
    <name type="scientific">Neohortaea acidophila</name>
    <dbReference type="NCBI Taxonomy" id="245834"/>
    <lineage>
        <taxon>Eukaryota</taxon>
        <taxon>Fungi</taxon>
        <taxon>Dikarya</taxon>
        <taxon>Ascomycota</taxon>
        <taxon>Pezizomycotina</taxon>
        <taxon>Dothideomycetes</taxon>
        <taxon>Dothideomycetidae</taxon>
        <taxon>Mycosphaerellales</taxon>
        <taxon>Teratosphaeriaceae</taxon>
        <taxon>Neohortaea</taxon>
    </lineage>
</organism>
<evidence type="ECO:0000313" key="4">
    <source>
        <dbReference type="Proteomes" id="UP000799767"/>
    </source>
</evidence>
<dbReference type="PROSITE" id="PS50076">
    <property type="entry name" value="DNAJ_2"/>
    <property type="match status" value="1"/>
</dbReference>
<dbReference type="EMBL" id="MU001632">
    <property type="protein sequence ID" value="KAF2486619.1"/>
    <property type="molecule type" value="Genomic_DNA"/>
</dbReference>
<feature type="domain" description="J" evidence="2">
    <location>
        <begin position="7"/>
        <end position="75"/>
    </location>
</feature>
<feature type="region of interest" description="Disordered" evidence="1">
    <location>
        <begin position="84"/>
        <end position="250"/>
    </location>
</feature>